<feature type="binding site" evidence="10">
    <location>
        <begin position="455"/>
        <end position="456"/>
    </location>
    <ligand>
        <name>L-glutamate</name>
        <dbReference type="ChEBI" id="CHEBI:29985"/>
    </ligand>
</feature>
<keyword evidence="5 11" id="KW-0378">Hydrolase</keyword>
<comment type="subunit">
    <text evidence="11">This enzyme consists of two polypeptide chains, which are synthesized in precursor form from a single polypeptide.</text>
</comment>
<accession>A0A369TCN9</accession>
<dbReference type="GO" id="GO:0006750">
    <property type="term" value="P:glutathione biosynthetic process"/>
    <property type="evidence" value="ECO:0007669"/>
    <property type="project" value="UniProtKB-KW"/>
</dbReference>
<dbReference type="InterPro" id="IPR051792">
    <property type="entry name" value="GGT_bact"/>
</dbReference>
<dbReference type="EMBL" id="QPMH01000003">
    <property type="protein sequence ID" value="RDD63079.1"/>
    <property type="molecule type" value="Genomic_DNA"/>
</dbReference>
<keyword evidence="15" id="KW-1185">Reference proteome</keyword>
<evidence type="ECO:0000256" key="7">
    <source>
        <dbReference type="ARBA" id="ARBA00023315"/>
    </source>
</evidence>
<feature type="binding site" evidence="10">
    <location>
        <position position="431"/>
    </location>
    <ligand>
        <name>L-glutamate</name>
        <dbReference type="ChEBI" id="CHEBI:29985"/>
    </ligand>
</feature>
<comment type="pathway">
    <text evidence="11">Sulfur metabolism; glutathione metabolism.</text>
</comment>
<feature type="signal peptide" evidence="13">
    <location>
        <begin position="1"/>
        <end position="26"/>
    </location>
</feature>
<dbReference type="InterPro" id="IPR043137">
    <property type="entry name" value="GGT_ssub_C"/>
</dbReference>
<dbReference type="NCBIfam" id="TIGR00066">
    <property type="entry name" value="g_glut_trans"/>
    <property type="match status" value="1"/>
</dbReference>
<dbReference type="Pfam" id="PF01019">
    <property type="entry name" value="G_glu_transpept"/>
    <property type="match status" value="1"/>
</dbReference>
<dbReference type="PROSITE" id="PS51257">
    <property type="entry name" value="PROKAR_LIPOPROTEIN"/>
    <property type="match status" value="1"/>
</dbReference>
<dbReference type="PRINTS" id="PR01210">
    <property type="entry name" value="GGTRANSPTASE"/>
</dbReference>
<dbReference type="PANTHER" id="PTHR43199:SF1">
    <property type="entry name" value="GLUTATHIONE HYDROLASE PROENZYME"/>
    <property type="match status" value="1"/>
</dbReference>
<dbReference type="PANTHER" id="PTHR43199">
    <property type="entry name" value="GLUTATHIONE HYDROLASE"/>
    <property type="match status" value="1"/>
</dbReference>
<evidence type="ECO:0000256" key="6">
    <source>
        <dbReference type="ARBA" id="ARBA00023145"/>
    </source>
</evidence>
<dbReference type="UniPathway" id="UPA00204"/>
<keyword evidence="6 11" id="KW-0865">Zymogen</keyword>
<comment type="caution">
    <text evidence="14">The sequence shown here is derived from an EMBL/GenBank/DDBJ whole genome shotgun (WGS) entry which is preliminary data.</text>
</comment>
<sequence length="574" mass="61051">MPLATVRATFAAVVLAVLSACSQHPGASFDAAQREARDSFMIAAAHPLAAQAGQDILARGGNATDAAMAVQAVLTLVEPQSSGIGGGAFMLYYDAGSKGVQAFDGRETAPSTATPDLFLKADGTPMDFWDAVVGGRSVGAPGVLRMLELAHAEHGKLPWATLFQPAIRLAREGFEVTPRLHELIAHDKYLKTYAPARRYFYQADGSPLPVGATLRNAKLADTLEAVAENGAEAFYEGAIAGDIARAVRNAEGNPGKLTAADIAGYEAKQRDAICRPYREYKVCGMPPPTSGGATVAQILGILESFDMEAHAPTSADAVHLVAEASRLAFADRNRFLADTDFVEVPLEALLDESYLKRRAALISPRHAMGEAQPGLPAQQAAMPDQPSGASTSHFSIVDAQGNAVSITTSIEQAFGSRMMVRGFLLNNQLTDFSFRPEVDGRPVANRVEGGKRPRSSMSPTIVLDEDGDFVLAIGSPGGSRIIGYVAERLVAFIDWDLDAQAAIDLPNYTNRNGPTELEKNTAVTRHAEELRRRGHVLEVETMTSGLHAVARTPDGRLQGGADPRREGVVLSGVR</sequence>
<comment type="catalytic activity">
    <reaction evidence="1 11">
        <text>an S-substituted glutathione + H2O = an S-substituted L-cysteinylglycine + L-glutamate</text>
        <dbReference type="Rhea" id="RHEA:59468"/>
        <dbReference type="ChEBI" id="CHEBI:15377"/>
        <dbReference type="ChEBI" id="CHEBI:29985"/>
        <dbReference type="ChEBI" id="CHEBI:90779"/>
        <dbReference type="ChEBI" id="CHEBI:143103"/>
        <dbReference type="EC" id="3.4.19.13"/>
    </reaction>
</comment>
<comment type="PTM">
    <text evidence="11">Cleaved by autocatalysis into a large and a small subunit.</text>
</comment>
<dbReference type="EC" id="2.3.2.2" evidence="11"/>
<evidence type="ECO:0000256" key="9">
    <source>
        <dbReference type="PIRSR" id="PIRSR600101-1"/>
    </source>
</evidence>
<evidence type="ECO:0000256" key="10">
    <source>
        <dbReference type="PIRSR" id="PIRSR600101-2"/>
    </source>
</evidence>
<dbReference type="GO" id="GO:0006751">
    <property type="term" value="P:glutathione catabolic process"/>
    <property type="evidence" value="ECO:0007669"/>
    <property type="project" value="UniProtKB-UniRule"/>
</dbReference>
<dbReference type="Gene3D" id="3.60.20.40">
    <property type="match status" value="1"/>
</dbReference>
<comment type="similarity">
    <text evidence="3 11">Belongs to the gamma-glutamyltransferase family.</text>
</comment>
<dbReference type="EC" id="3.4.19.13" evidence="11"/>
<feature type="chain" id="PRO_5017074976" description="Glutathione hydrolase proenzyme" evidence="13">
    <location>
        <begin position="27"/>
        <end position="574"/>
    </location>
</feature>
<evidence type="ECO:0000256" key="1">
    <source>
        <dbReference type="ARBA" id="ARBA00001049"/>
    </source>
</evidence>
<evidence type="ECO:0000313" key="15">
    <source>
        <dbReference type="Proteomes" id="UP000253941"/>
    </source>
</evidence>
<feature type="binding site" evidence="10">
    <location>
        <position position="478"/>
    </location>
    <ligand>
        <name>L-glutamate</name>
        <dbReference type="ChEBI" id="CHEBI:29985"/>
    </ligand>
</feature>
<dbReference type="Proteomes" id="UP000253941">
    <property type="component" value="Unassembled WGS sequence"/>
</dbReference>
<evidence type="ECO:0000256" key="12">
    <source>
        <dbReference type="SAM" id="MobiDB-lite"/>
    </source>
</evidence>
<dbReference type="SUPFAM" id="SSF56235">
    <property type="entry name" value="N-terminal nucleophile aminohydrolases (Ntn hydrolases)"/>
    <property type="match status" value="1"/>
</dbReference>
<dbReference type="RefSeq" id="WP_114581029.1">
    <property type="nucleotide sequence ID" value="NZ_QPMH01000003.1"/>
</dbReference>
<comment type="catalytic activity">
    <reaction evidence="2 11">
        <text>glutathione + H2O = L-cysteinylglycine + L-glutamate</text>
        <dbReference type="Rhea" id="RHEA:28807"/>
        <dbReference type="ChEBI" id="CHEBI:15377"/>
        <dbReference type="ChEBI" id="CHEBI:29985"/>
        <dbReference type="ChEBI" id="CHEBI:57925"/>
        <dbReference type="ChEBI" id="CHEBI:61694"/>
        <dbReference type="EC" id="3.4.19.13"/>
    </reaction>
</comment>
<evidence type="ECO:0000313" key="14">
    <source>
        <dbReference type="EMBL" id="RDD63079.1"/>
    </source>
</evidence>
<feature type="region of interest" description="Disordered" evidence="12">
    <location>
        <begin position="552"/>
        <end position="574"/>
    </location>
</feature>
<evidence type="ECO:0000256" key="4">
    <source>
        <dbReference type="ARBA" id="ARBA00022679"/>
    </source>
</evidence>
<dbReference type="Gene3D" id="1.10.246.130">
    <property type="match status" value="1"/>
</dbReference>
<keyword evidence="7 11" id="KW-0012">Acyltransferase</keyword>
<dbReference type="InterPro" id="IPR000101">
    <property type="entry name" value="GGT_peptidase"/>
</dbReference>
<dbReference type="GO" id="GO:0036374">
    <property type="term" value="F:glutathione hydrolase activity"/>
    <property type="evidence" value="ECO:0007669"/>
    <property type="project" value="UniProtKB-UniRule"/>
</dbReference>
<keyword evidence="13" id="KW-0732">Signal</keyword>
<dbReference type="InterPro" id="IPR043138">
    <property type="entry name" value="GGT_lsub"/>
</dbReference>
<keyword evidence="4 11" id="KW-0808">Transferase</keyword>
<feature type="binding site" evidence="10">
    <location>
        <position position="106"/>
    </location>
    <ligand>
        <name>L-glutamate</name>
        <dbReference type="ChEBI" id="CHEBI:29985"/>
    </ligand>
</feature>
<reference evidence="14 15" key="1">
    <citation type="submission" date="2018-07" db="EMBL/GenBank/DDBJ databases">
        <title>Venubactetium sediminum gen. nov., sp. nov., isolated from a marine solar saltern.</title>
        <authorList>
            <person name="Wang S."/>
        </authorList>
    </citation>
    <scope>NUCLEOTIDE SEQUENCE [LARGE SCALE GENOMIC DNA]</scope>
    <source>
        <strain evidence="14 15">WD2A32</strain>
    </source>
</reference>
<gene>
    <name evidence="14" type="primary">ggt</name>
    <name evidence="14" type="ORF">DRB17_04725</name>
</gene>
<evidence type="ECO:0000256" key="11">
    <source>
        <dbReference type="RuleBase" id="RU368036"/>
    </source>
</evidence>
<feature type="region of interest" description="Disordered" evidence="12">
    <location>
        <begin position="369"/>
        <end position="393"/>
    </location>
</feature>
<evidence type="ECO:0000256" key="13">
    <source>
        <dbReference type="SAM" id="SignalP"/>
    </source>
</evidence>
<evidence type="ECO:0000256" key="3">
    <source>
        <dbReference type="ARBA" id="ARBA00009381"/>
    </source>
</evidence>
<dbReference type="AlphaFoldDB" id="A0A369TCN9"/>
<keyword evidence="11" id="KW-0317">Glutathione biosynthesis</keyword>
<dbReference type="InterPro" id="IPR029055">
    <property type="entry name" value="Ntn_hydrolases_N"/>
</dbReference>
<evidence type="ECO:0000256" key="5">
    <source>
        <dbReference type="ARBA" id="ARBA00022801"/>
    </source>
</evidence>
<organism evidence="14 15">
    <name type="scientific">Ferruginivarius sediminum</name>
    <dbReference type="NCBI Taxonomy" id="2661937"/>
    <lineage>
        <taxon>Bacteria</taxon>
        <taxon>Pseudomonadati</taxon>
        <taxon>Pseudomonadota</taxon>
        <taxon>Alphaproteobacteria</taxon>
        <taxon>Rhodospirillales</taxon>
        <taxon>Rhodospirillaceae</taxon>
        <taxon>Ferruginivarius</taxon>
    </lineage>
</organism>
<comment type="catalytic activity">
    <reaction evidence="8 11">
        <text>an N-terminal (5-L-glutamyl)-[peptide] + an alpha-amino acid = 5-L-glutamyl amino acid + an N-terminal L-alpha-aminoacyl-[peptide]</text>
        <dbReference type="Rhea" id="RHEA:23904"/>
        <dbReference type="Rhea" id="RHEA-COMP:9780"/>
        <dbReference type="Rhea" id="RHEA-COMP:9795"/>
        <dbReference type="ChEBI" id="CHEBI:77644"/>
        <dbReference type="ChEBI" id="CHEBI:78597"/>
        <dbReference type="ChEBI" id="CHEBI:78599"/>
        <dbReference type="ChEBI" id="CHEBI:78608"/>
        <dbReference type="EC" id="2.3.2.2"/>
    </reaction>
</comment>
<dbReference type="GO" id="GO:0103068">
    <property type="term" value="F:leukotriene C4 gamma-glutamyl transferase activity"/>
    <property type="evidence" value="ECO:0007669"/>
    <property type="project" value="UniProtKB-EC"/>
</dbReference>
<evidence type="ECO:0000256" key="8">
    <source>
        <dbReference type="ARBA" id="ARBA00047417"/>
    </source>
</evidence>
<protein>
    <recommendedName>
        <fullName evidence="11">Glutathione hydrolase proenzyme</fullName>
        <ecNumber evidence="11">2.3.2.2</ecNumber>
        <ecNumber evidence="11">3.4.19.13</ecNumber>
    </recommendedName>
    <component>
        <recommendedName>
            <fullName evidence="11">Glutathione hydrolase large chain</fullName>
        </recommendedName>
    </component>
    <component>
        <recommendedName>
            <fullName evidence="11">Glutathione hydrolase small chain</fullName>
        </recommendedName>
    </component>
</protein>
<evidence type="ECO:0000256" key="2">
    <source>
        <dbReference type="ARBA" id="ARBA00001089"/>
    </source>
</evidence>
<name>A0A369TCN9_9PROT</name>
<feature type="active site" description="Nucleophile" evidence="9">
    <location>
        <position position="391"/>
    </location>
</feature>
<proteinExistence type="inferred from homology"/>